<sequence>MQDIVDFGQIMDIKRYSPQTKASYSNAVKLLSHHYSDISLESISDKQIQQFILTLIREKEISASYQRQIVGGLNLFYKEMYQRHLNVTQLAVTRRESALPQVLDKAEITALLHKTHNIKHRAMLTLLYSSGLRVGELINVKINHIDSKRMVIYVKAAKGKKDRYTLLSIKALHLLREYVKQHKPKDFLFEGQKGGKYSANSVRQIFKASCKRANIRKNVNLHSLRHSFATHLLEQGTGIAHIQKLLGHANIKTTLIYTQITTANLSTIISPLDSL</sequence>
<dbReference type="InterPro" id="IPR002104">
    <property type="entry name" value="Integrase_catalytic"/>
</dbReference>
<dbReference type="Gene3D" id="1.10.443.10">
    <property type="entry name" value="Intergrase catalytic core"/>
    <property type="match status" value="1"/>
</dbReference>
<dbReference type="Pfam" id="PF00589">
    <property type="entry name" value="Phage_integrase"/>
    <property type="match status" value="1"/>
</dbReference>
<reference evidence="8 9" key="1">
    <citation type="journal article" date="2019" name="Int. J. Syst. Evol. Microbiol.">
        <title>The Global Catalogue of Microorganisms (GCM) 10K type strain sequencing project: providing services to taxonomists for standard genome sequencing and annotation.</title>
        <authorList>
            <consortium name="The Broad Institute Genomics Platform"/>
            <consortium name="The Broad Institute Genome Sequencing Center for Infectious Disease"/>
            <person name="Wu L."/>
            <person name="Ma J."/>
        </authorList>
    </citation>
    <scope>NUCLEOTIDE SEQUENCE [LARGE SCALE GENOMIC DNA]</scope>
    <source>
        <strain evidence="8 9">JCM 16082</strain>
    </source>
</reference>
<comment type="caution">
    <text evidence="8">The sequence shown here is derived from an EMBL/GenBank/DDBJ whole genome shotgun (WGS) entry which is preliminary data.</text>
</comment>
<dbReference type="PANTHER" id="PTHR30349">
    <property type="entry name" value="PHAGE INTEGRASE-RELATED"/>
    <property type="match status" value="1"/>
</dbReference>
<keyword evidence="4" id="KW-0233">DNA recombination</keyword>
<evidence type="ECO:0000256" key="4">
    <source>
        <dbReference type="ARBA" id="ARBA00023172"/>
    </source>
</evidence>
<evidence type="ECO:0000256" key="3">
    <source>
        <dbReference type="ARBA" id="ARBA00023125"/>
    </source>
</evidence>
<evidence type="ECO:0000259" key="6">
    <source>
        <dbReference type="PROSITE" id="PS51898"/>
    </source>
</evidence>
<dbReference type="InterPro" id="IPR004107">
    <property type="entry name" value="Integrase_SAM-like_N"/>
</dbReference>
<dbReference type="PROSITE" id="PS51900">
    <property type="entry name" value="CB"/>
    <property type="match status" value="1"/>
</dbReference>
<dbReference type="PROSITE" id="PS51898">
    <property type="entry name" value="TYR_RECOMBINASE"/>
    <property type="match status" value="1"/>
</dbReference>
<proteinExistence type="inferred from homology"/>
<feature type="domain" description="Core-binding (CB)" evidence="7">
    <location>
        <begin position="1"/>
        <end position="81"/>
    </location>
</feature>
<dbReference type="Pfam" id="PF13495">
    <property type="entry name" value="Phage_int_SAM_4"/>
    <property type="match status" value="1"/>
</dbReference>
<dbReference type="RefSeq" id="WP_343764039.1">
    <property type="nucleotide sequence ID" value="NZ_BAAAFG010000005.1"/>
</dbReference>
<dbReference type="Proteomes" id="UP001500507">
    <property type="component" value="Unassembled WGS sequence"/>
</dbReference>
<dbReference type="EMBL" id="BAAAFG010000005">
    <property type="protein sequence ID" value="GAA0871594.1"/>
    <property type="molecule type" value="Genomic_DNA"/>
</dbReference>
<evidence type="ECO:0000259" key="7">
    <source>
        <dbReference type="PROSITE" id="PS51900"/>
    </source>
</evidence>
<comment type="similarity">
    <text evidence="1">Belongs to the 'phage' integrase family.</text>
</comment>
<dbReference type="InterPro" id="IPR011010">
    <property type="entry name" value="DNA_brk_join_enz"/>
</dbReference>
<name>A0ABN1MEX1_9FLAO</name>
<dbReference type="InterPro" id="IPR013762">
    <property type="entry name" value="Integrase-like_cat_sf"/>
</dbReference>
<keyword evidence="2" id="KW-0229">DNA integration</keyword>
<dbReference type="SUPFAM" id="SSF56349">
    <property type="entry name" value="DNA breaking-rejoining enzymes"/>
    <property type="match status" value="1"/>
</dbReference>
<evidence type="ECO:0000256" key="1">
    <source>
        <dbReference type="ARBA" id="ARBA00008857"/>
    </source>
</evidence>
<dbReference type="InterPro" id="IPR010998">
    <property type="entry name" value="Integrase_recombinase_N"/>
</dbReference>
<keyword evidence="3 5" id="KW-0238">DNA-binding</keyword>
<keyword evidence="9" id="KW-1185">Reference proteome</keyword>
<dbReference type="Gene3D" id="1.10.150.130">
    <property type="match status" value="1"/>
</dbReference>
<evidence type="ECO:0000256" key="5">
    <source>
        <dbReference type="PROSITE-ProRule" id="PRU01248"/>
    </source>
</evidence>
<dbReference type="InterPro" id="IPR044068">
    <property type="entry name" value="CB"/>
</dbReference>
<evidence type="ECO:0000313" key="9">
    <source>
        <dbReference type="Proteomes" id="UP001500507"/>
    </source>
</evidence>
<organism evidence="8 9">
    <name type="scientific">Gangjinia marincola</name>
    <dbReference type="NCBI Taxonomy" id="578463"/>
    <lineage>
        <taxon>Bacteria</taxon>
        <taxon>Pseudomonadati</taxon>
        <taxon>Bacteroidota</taxon>
        <taxon>Flavobacteriia</taxon>
        <taxon>Flavobacteriales</taxon>
        <taxon>Flavobacteriaceae</taxon>
        <taxon>Gangjinia</taxon>
    </lineage>
</organism>
<dbReference type="PANTHER" id="PTHR30349:SF41">
    <property type="entry name" value="INTEGRASE_RECOMBINASE PROTEIN MJ0367-RELATED"/>
    <property type="match status" value="1"/>
</dbReference>
<protein>
    <submittedName>
        <fullName evidence="8">Site-specific integrase</fullName>
    </submittedName>
</protein>
<accession>A0ABN1MEX1</accession>
<evidence type="ECO:0000313" key="8">
    <source>
        <dbReference type="EMBL" id="GAA0871594.1"/>
    </source>
</evidence>
<gene>
    <name evidence="8" type="ORF">GCM10009117_07400</name>
</gene>
<evidence type="ECO:0000256" key="2">
    <source>
        <dbReference type="ARBA" id="ARBA00022908"/>
    </source>
</evidence>
<dbReference type="InterPro" id="IPR050090">
    <property type="entry name" value="Tyrosine_recombinase_XerCD"/>
</dbReference>
<feature type="domain" description="Tyr recombinase" evidence="6">
    <location>
        <begin position="98"/>
        <end position="270"/>
    </location>
</feature>